<evidence type="ECO:0000256" key="7">
    <source>
        <dbReference type="ARBA" id="ARBA00022840"/>
    </source>
</evidence>
<reference evidence="13" key="1">
    <citation type="journal article" date="2019" name="Int. J. Syst. Evol. Microbiol.">
        <title>The Global Catalogue of Microorganisms (GCM) 10K type strain sequencing project: providing services to taxonomists for standard genome sequencing and annotation.</title>
        <authorList>
            <consortium name="The Broad Institute Genomics Platform"/>
            <consortium name="The Broad Institute Genome Sequencing Center for Infectious Disease"/>
            <person name="Wu L."/>
            <person name="Ma J."/>
        </authorList>
    </citation>
    <scope>NUCLEOTIDE SEQUENCE [LARGE SCALE GENOMIC DNA]</scope>
    <source>
        <strain evidence="13">PCU 266</strain>
    </source>
</reference>
<dbReference type="InterPro" id="IPR050482">
    <property type="entry name" value="Sensor_HK_TwoCompSys"/>
</dbReference>
<dbReference type="Gene3D" id="1.20.5.1930">
    <property type="match status" value="1"/>
</dbReference>
<keyword evidence="9" id="KW-0472">Membrane</keyword>
<feature type="domain" description="Signal transduction histidine kinase subgroup 3 dimerisation and phosphoacceptor" evidence="10">
    <location>
        <begin position="217"/>
        <end position="283"/>
    </location>
</feature>
<keyword evidence="4" id="KW-0808">Transferase</keyword>
<comment type="catalytic activity">
    <reaction evidence="1">
        <text>ATP + protein L-histidine = ADP + protein N-phospho-L-histidine.</text>
        <dbReference type="EC" id="2.7.13.3"/>
    </reaction>
</comment>
<evidence type="ECO:0000256" key="5">
    <source>
        <dbReference type="ARBA" id="ARBA00022741"/>
    </source>
</evidence>
<keyword evidence="9" id="KW-0812">Transmembrane</keyword>
<dbReference type="EC" id="2.7.13.3" evidence="2"/>
<dbReference type="GO" id="GO:0016301">
    <property type="term" value="F:kinase activity"/>
    <property type="evidence" value="ECO:0007669"/>
    <property type="project" value="UniProtKB-KW"/>
</dbReference>
<dbReference type="PANTHER" id="PTHR24421:SF10">
    <property type="entry name" value="NITRATE_NITRITE SENSOR PROTEIN NARQ"/>
    <property type="match status" value="1"/>
</dbReference>
<dbReference type="PANTHER" id="PTHR24421">
    <property type="entry name" value="NITRATE/NITRITE SENSOR PROTEIN NARX-RELATED"/>
    <property type="match status" value="1"/>
</dbReference>
<evidence type="ECO:0000256" key="6">
    <source>
        <dbReference type="ARBA" id="ARBA00022777"/>
    </source>
</evidence>
<keyword evidence="9" id="KW-1133">Transmembrane helix</keyword>
<feature type="transmembrane region" description="Helical" evidence="9">
    <location>
        <begin position="119"/>
        <end position="139"/>
    </location>
</feature>
<dbReference type="CDD" id="cd16917">
    <property type="entry name" value="HATPase_UhpB-NarQ-NarX-like"/>
    <property type="match status" value="1"/>
</dbReference>
<dbReference type="InterPro" id="IPR025828">
    <property type="entry name" value="Put_sensor_dom"/>
</dbReference>
<comment type="caution">
    <text evidence="12">The sequence shown here is derived from an EMBL/GenBank/DDBJ whole genome shotgun (WGS) entry which is preliminary data.</text>
</comment>
<dbReference type="SUPFAM" id="SSF55874">
    <property type="entry name" value="ATPase domain of HSP90 chaperone/DNA topoisomerase II/histidine kinase"/>
    <property type="match status" value="1"/>
</dbReference>
<keyword evidence="8" id="KW-0902">Two-component regulatory system</keyword>
<dbReference type="EMBL" id="JBHSKP010000027">
    <property type="protein sequence ID" value="MFC5155954.1"/>
    <property type="molecule type" value="Genomic_DNA"/>
</dbReference>
<dbReference type="Pfam" id="PF07730">
    <property type="entry name" value="HisKA_3"/>
    <property type="match status" value="1"/>
</dbReference>
<protein>
    <recommendedName>
        <fullName evidence="2">histidine kinase</fullName>
        <ecNumber evidence="2">2.7.13.3</ecNumber>
    </recommendedName>
</protein>
<evidence type="ECO:0000256" key="8">
    <source>
        <dbReference type="ARBA" id="ARBA00023012"/>
    </source>
</evidence>
<proteinExistence type="predicted"/>
<keyword evidence="3" id="KW-0597">Phosphoprotein</keyword>
<dbReference type="Gene3D" id="3.30.565.10">
    <property type="entry name" value="Histidine kinase-like ATPase, C-terminal domain"/>
    <property type="match status" value="1"/>
</dbReference>
<dbReference type="InterPro" id="IPR036890">
    <property type="entry name" value="HATPase_C_sf"/>
</dbReference>
<keyword evidence="5" id="KW-0547">Nucleotide-binding</keyword>
<dbReference type="Pfam" id="PF13796">
    <property type="entry name" value="Sensor"/>
    <property type="match status" value="1"/>
</dbReference>
<evidence type="ECO:0000256" key="3">
    <source>
        <dbReference type="ARBA" id="ARBA00022553"/>
    </source>
</evidence>
<feature type="transmembrane region" description="Helical" evidence="9">
    <location>
        <begin position="52"/>
        <end position="77"/>
    </location>
</feature>
<evidence type="ECO:0000313" key="12">
    <source>
        <dbReference type="EMBL" id="MFC5155954.1"/>
    </source>
</evidence>
<evidence type="ECO:0000256" key="9">
    <source>
        <dbReference type="SAM" id="Phobius"/>
    </source>
</evidence>
<organism evidence="12 13">
    <name type="scientific">Streptomyces amakusaensis</name>
    <dbReference type="NCBI Taxonomy" id="67271"/>
    <lineage>
        <taxon>Bacteria</taxon>
        <taxon>Bacillati</taxon>
        <taxon>Actinomycetota</taxon>
        <taxon>Actinomycetes</taxon>
        <taxon>Kitasatosporales</taxon>
        <taxon>Streptomycetaceae</taxon>
        <taxon>Streptomyces</taxon>
    </lineage>
</organism>
<name>A0ABW0AVD3_9ACTN</name>
<keyword evidence="6 12" id="KW-0418">Kinase</keyword>
<evidence type="ECO:0000259" key="10">
    <source>
        <dbReference type="Pfam" id="PF07730"/>
    </source>
</evidence>
<feature type="domain" description="Putative sensor" evidence="11">
    <location>
        <begin position="29"/>
        <end position="189"/>
    </location>
</feature>
<dbReference type="RefSeq" id="WP_344484498.1">
    <property type="nucleotide sequence ID" value="NZ_BAAASB010000024.1"/>
</dbReference>
<evidence type="ECO:0000256" key="4">
    <source>
        <dbReference type="ARBA" id="ARBA00022679"/>
    </source>
</evidence>
<evidence type="ECO:0000256" key="1">
    <source>
        <dbReference type="ARBA" id="ARBA00000085"/>
    </source>
</evidence>
<keyword evidence="7" id="KW-0067">ATP-binding</keyword>
<feature type="transmembrane region" description="Helical" evidence="9">
    <location>
        <begin position="27"/>
        <end position="46"/>
    </location>
</feature>
<gene>
    <name evidence="12" type="ORF">ACFPRH_30005</name>
</gene>
<evidence type="ECO:0000259" key="11">
    <source>
        <dbReference type="Pfam" id="PF13796"/>
    </source>
</evidence>
<sequence length="407" mass="44004">MRPRTAWQAMAQSPLSFLSSSWPWRSLAYLVTGVVVGAAAVAVFVTGLVAGLILLVVLVGVAPLVGVVLSSITVAAVERRRLRLVDLDGMPDTHRRPETAGFRAWVSTRLTEQVTWRELLFTVVSAAALWWLDLLVLAFSFGLPVLTFEALDDPSTWPWAVFGTLVLLASPYTVTSWAGARGALARTFLAPRDEELGESLKEVHASRARLIDSFDAERVRIERDLHDGAQQRLVSLGMALGLMRLDIPRDSPLAARLTEAEGQLSAVHQELRDLIRGLSPPVLADHGLVAAVEDHASRFPVPVTVDLQLPGRLPRQLETHVYYLINEAMTNIARHSGARSAGVRGRHHSDLLVLEITDDGDGGADPAAGTGLTGLADRLTALDGRMRVSSPAGGPTLLHVEIPCHFA</sequence>
<evidence type="ECO:0000313" key="13">
    <source>
        <dbReference type="Proteomes" id="UP001596160"/>
    </source>
</evidence>
<accession>A0ABW0AVD3</accession>
<dbReference type="Proteomes" id="UP001596160">
    <property type="component" value="Unassembled WGS sequence"/>
</dbReference>
<dbReference type="InterPro" id="IPR011712">
    <property type="entry name" value="Sig_transdc_His_kin_sub3_dim/P"/>
</dbReference>
<keyword evidence="13" id="KW-1185">Reference proteome</keyword>
<evidence type="ECO:0000256" key="2">
    <source>
        <dbReference type="ARBA" id="ARBA00012438"/>
    </source>
</evidence>
<feature type="transmembrane region" description="Helical" evidence="9">
    <location>
        <begin position="159"/>
        <end position="180"/>
    </location>
</feature>